<feature type="compositionally biased region" description="Polar residues" evidence="1">
    <location>
        <begin position="33"/>
        <end position="48"/>
    </location>
</feature>
<dbReference type="RefSeq" id="WP_143128840.1">
    <property type="nucleotide sequence ID" value="NZ_JBHEEL010000013.1"/>
</dbReference>
<dbReference type="EMBL" id="NNRK01000031">
    <property type="protein sequence ID" value="OYR11798.1"/>
    <property type="molecule type" value="Genomic_DNA"/>
</dbReference>
<sequence>MKKQVFSLIAVMTIALAASGCQSTDRKDRDWGNNKSDAPSRSAPSHSA</sequence>
<evidence type="ECO:0000256" key="1">
    <source>
        <dbReference type="SAM" id="MobiDB-lite"/>
    </source>
</evidence>
<name>A0A256FAG0_9HYPH</name>
<dbReference type="PROSITE" id="PS51257">
    <property type="entry name" value="PROKAR_LIPOPROTEIN"/>
    <property type="match status" value="1"/>
</dbReference>
<keyword evidence="3" id="KW-0449">Lipoprotein</keyword>
<gene>
    <name evidence="3" type="ORF">CEV32_1331</name>
</gene>
<protein>
    <submittedName>
        <fullName evidence="3">Putative lipoprotein</fullName>
    </submittedName>
</protein>
<evidence type="ECO:0000256" key="2">
    <source>
        <dbReference type="SAM" id="SignalP"/>
    </source>
</evidence>
<keyword evidence="2" id="KW-0732">Signal</keyword>
<evidence type="ECO:0000313" key="4">
    <source>
        <dbReference type="Proteomes" id="UP000216345"/>
    </source>
</evidence>
<feature type="region of interest" description="Disordered" evidence="1">
    <location>
        <begin position="22"/>
        <end position="48"/>
    </location>
</feature>
<dbReference type="AlphaFoldDB" id="A0A256FAG0"/>
<feature type="signal peptide" evidence="2">
    <location>
        <begin position="1"/>
        <end position="17"/>
    </location>
</feature>
<evidence type="ECO:0000313" key="3">
    <source>
        <dbReference type="EMBL" id="OYR11798.1"/>
    </source>
</evidence>
<accession>A0A256FAG0</accession>
<comment type="caution">
    <text evidence="3">The sequence shown here is derived from an EMBL/GenBank/DDBJ whole genome shotgun (WGS) entry which is preliminary data.</text>
</comment>
<dbReference type="Proteomes" id="UP000216345">
    <property type="component" value="Unassembled WGS sequence"/>
</dbReference>
<organism evidence="3 4">
    <name type="scientific">Brucella rhizosphaerae</name>
    <dbReference type="NCBI Taxonomy" id="571254"/>
    <lineage>
        <taxon>Bacteria</taxon>
        <taxon>Pseudomonadati</taxon>
        <taxon>Pseudomonadota</taxon>
        <taxon>Alphaproteobacteria</taxon>
        <taxon>Hyphomicrobiales</taxon>
        <taxon>Brucellaceae</taxon>
        <taxon>Brucella/Ochrobactrum group</taxon>
        <taxon>Brucella</taxon>
    </lineage>
</organism>
<proteinExistence type="predicted"/>
<keyword evidence="4" id="KW-1185">Reference proteome</keyword>
<feature type="chain" id="PRO_5013010703" evidence="2">
    <location>
        <begin position="18"/>
        <end position="48"/>
    </location>
</feature>
<reference evidence="3 4" key="1">
    <citation type="submission" date="2017-07" db="EMBL/GenBank/DDBJ databases">
        <title>Phylogenetic study on the rhizospheric bacterium Ochrobactrum sp. A44.</title>
        <authorList>
            <person name="Krzyzanowska D.M."/>
            <person name="Ossowicki A."/>
            <person name="Rajewska M."/>
            <person name="Maciag T."/>
            <person name="Kaczynski Z."/>
            <person name="Czerwicka M."/>
            <person name="Jafra S."/>
        </authorList>
    </citation>
    <scope>NUCLEOTIDE SEQUENCE [LARGE SCALE GENOMIC DNA]</scope>
    <source>
        <strain evidence="3 4">PR17</strain>
    </source>
</reference>